<organism evidence="12 13">
    <name type="scientific">Anaerobium acetethylicum</name>
    <dbReference type="NCBI Taxonomy" id="1619234"/>
    <lineage>
        <taxon>Bacteria</taxon>
        <taxon>Bacillati</taxon>
        <taxon>Bacillota</taxon>
        <taxon>Clostridia</taxon>
        <taxon>Lachnospirales</taxon>
        <taxon>Lachnospiraceae</taxon>
        <taxon>Anaerobium</taxon>
    </lineage>
</organism>
<proteinExistence type="predicted"/>
<dbReference type="PANTHER" id="PTHR34220:SF7">
    <property type="entry name" value="SENSOR HISTIDINE KINASE YPDA"/>
    <property type="match status" value="1"/>
</dbReference>
<dbReference type="InterPro" id="IPR005467">
    <property type="entry name" value="His_kinase_dom"/>
</dbReference>
<dbReference type="PROSITE" id="PS50109">
    <property type="entry name" value="HIS_KIN"/>
    <property type="match status" value="1"/>
</dbReference>
<dbReference type="InterPro" id="IPR010559">
    <property type="entry name" value="Sig_transdc_His_kin_internal"/>
</dbReference>
<sequence length="542" mass="63604">MKKRIKKQQSINGRVLGILFLTFLPVLAILYMITWNMFHYMSEQVVDANLNEMKIFMSEFDNDVSTATEQMKQIAIDYRTKFYPLKDPGVIKYNIWNRVNQERNRYSIIDIGFIRDGASIDFAYDTTSFQPEEISALETIISEQDSKQWDNFSYHLLDVKGKKYMILYAYAGSFEYGYLVDLEKSMQLFQNQNGNKIINDIVENEADKANTRVLTVRSSETGCYLVRNISNALIFQAVPLGRKLSVLLAAMCMVLFPIQWYSLKKYVIQPLGRISSAMKELEQEHLEYRMEGDEKTLEFVHIEQGFNDMAEQIKNLRIESYEKDIERLRIENLNLRLQVNPHMLLNSLNMIYSLSKSHNSQGVEDMTMCLSKYFRYVLYNNREFSKIKDEMEFISSYMEIQKIRFPGAFSYVYDVDEAIFDEEIPTMLIQNFVENSIKYALNMETVVDIMVLVKKIDDRLSISIIDTGNGMDEEILEKVRADEAFVDYRGTHIGIWNCRKRLQIHYGDQTKFSISSKKGEGTQVWMEIPRIERRESDEPFDR</sequence>
<keyword evidence="7" id="KW-0902">Two-component regulatory system</keyword>
<dbReference type="SMART" id="SM00387">
    <property type="entry name" value="HATPase_c"/>
    <property type="match status" value="1"/>
</dbReference>
<evidence type="ECO:0000256" key="9">
    <source>
        <dbReference type="SAM" id="Phobius"/>
    </source>
</evidence>
<dbReference type="PROSITE" id="PS50885">
    <property type="entry name" value="HAMP"/>
    <property type="match status" value="1"/>
</dbReference>
<dbReference type="InterPro" id="IPR004358">
    <property type="entry name" value="Sig_transdc_His_kin-like_C"/>
</dbReference>
<feature type="transmembrane region" description="Helical" evidence="9">
    <location>
        <begin position="12"/>
        <end position="33"/>
    </location>
</feature>
<name>A0A1D3TYH2_9FIRM</name>
<evidence type="ECO:0000259" key="11">
    <source>
        <dbReference type="PROSITE" id="PS50885"/>
    </source>
</evidence>
<dbReference type="PRINTS" id="PR00344">
    <property type="entry name" value="BCTRLSENSOR"/>
</dbReference>
<dbReference type="PANTHER" id="PTHR34220">
    <property type="entry name" value="SENSOR HISTIDINE KINASE YPDA"/>
    <property type="match status" value="1"/>
</dbReference>
<evidence type="ECO:0000256" key="1">
    <source>
        <dbReference type="ARBA" id="ARBA00000085"/>
    </source>
</evidence>
<dbReference type="InterPro" id="IPR050640">
    <property type="entry name" value="Bact_2-comp_sensor_kinase"/>
</dbReference>
<keyword evidence="4" id="KW-0597">Phosphoprotein</keyword>
<dbReference type="Pfam" id="PF02518">
    <property type="entry name" value="HATPase_c"/>
    <property type="match status" value="1"/>
</dbReference>
<dbReference type="SUPFAM" id="SSF55874">
    <property type="entry name" value="ATPase domain of HSP90 chaperone/DNA topoisomerase II/histidine kinase"/>
    <property type="match status" value="1"/>
</dbReference>
<dbReference type="GO" id="GO:0000155">
    <property type="term" value="F:phosphorelay sensor kinase activity"/>
    <property type="evidence" value="ECO:0007669"/>
    <property type="project" value="InterPro"/>
</dbReference>
<dbReference type="STRING" id="1619234.SAMN05421730_104412"/>
<dbReference type="Proteomes" id="UP000199315">
    <property type="component" value="Unassembled WGS sequence"/>
</dbReference>
<dbReference type="GO" id="GO:0016020">
    <property type="term" value="C:membrane"/>
    <property type="evidence" value="ECO:0007669"/>
    <property type="project" value="UniProtKB-SubCell"/>
</dbReference>
<protein>
    <recommendedName>
        <fullName evidence="3">histidine kinase</fullName>
        <ecNumber evidence="3">2.7.13.3</ecNumber>
    </recommendedName>
</protein>
<evidence type="ECO:0000256" key="5">
    <source>
        <dbReference type="ARBA" id="ARBA00022679"/>
    </source>
</evidence>
<keyword evidence="9" id="KW-1133">Transmembrane helix</keyword>
<dbReference type="AlphaFoldDB" id="A0A1D3TYH2"/>
<evidence type="ECO:0000256" key="6">
    <source>
        <dbReference type="ARBA" id="ARBA00022777"/>
    </source>
</evidence>
<dbReference type="OrthoDB" id="759642at2"/>
<evidence type="ECO:0000256" key="8">
    <source>
        <dbReference type="SAM" id="Coils"/>
    </source>
</evidence>
<dbReference type="InterPro" id="IPR003660">
    <property type="entry name" value="HAMP_dom"/>
</dbReference>
<evidence type="ECO:0000256" key="4">
    <source>
        <dbReference type="ARBA" id="ARBA00022553"/>
    </source>
</evidence>
<evidence type="ECO:0000313" key="13">
    <source>
        <dbReference type="Proteomes" id="UP000199315"/>
    </source>
</evidence>
<keyword evidence="13" id="KW-1185">Reference proteome</keyword>
<feature type="domain" description="HAMP" evidence="11">
    <location>
        <begin position="265"/>
        <end position="318"/>
    </location>
</feature>
<accession>A0A1D3TYH2</accession>
<comment type="subcellular location">
    <subcellularLocation>
        <location evidence="2">Membrane</location>
    </subcellularLocation>
</comment>
<keyword evidence="9" id="KW-0472">Membrane</keyword>
<dbReference type="EC" id="2.7.13.3" evidence="3"/>
<evidence type="ECO:0000313" key="12">
    <source>
        <dbReference type="EMBL" id="SCP99516.1"/>
    </source>
</evidence>
<dbReference type="Gene3D" id="3.30.565.10">
    <property type="entry name" value="Histidine kinase-like ATPase, C-terminal domain"/>
    <property type="match status" value="1"/>
</dbReference>
<evidence type="ECO:0000256" key="7">
    <source>
        <dbReference type="ARBA" id="ARBA00023012"/>
    </source>
</evidence>
<feature type="coiled-coil region" evidence="8">
    <location>
        <begin position="311"/>
        <end position="338"/>
    </location>
</feature>
<dbReference type="EMBL" id="FMKA01000044">
    <property type="protein sequence ID" value="SCP99516.1"/>
    <property type="molecule type" value="Genomic_DNA"/>
</dbReference>
<gene>
    <name evidence="12" type="ORF">SAMN05421730_104412</name>
</gene>
<dbReference type="Pfam" id="PF06580">
    <property type="entry name" value="His_kinase"/>
    <property type="match status" value="1"/>
</dbReference>
<dbReference type="CDD" id="cd06225">
    <property type="entry name" value="HAMP"/>
    <property type="match status" value="1"/>
</dbReference>
<feature type="domain" description="Histidine kinase" evidence="10">
    <location>
        <begin position="428"/>
        <end position="532"/>
    </location>
</feature>
<keyword evidence="8" id="KW-0175">Coiled coil</keyword>
<evidence type="ECO:0000259" key="10">
    <source>
        <dbReference type="PROSITE" id="PS50109"/>
    </source>
</evidence>
<reference evidence="12 13" key="1">
    <citation type="submission" date="2016-09" db="EMBL/GenBank/DDBJ databases">
        <authorList>
            <person name="Capua I."/>
            <person name="De Benedictis P."/>
            <person name="Joannis T."/>
            <person name="Lombin L.H."/>
            <person name="Cattoli G."/>
        </authorList>
    </citation>
    <scope>NUCLEOTIDE SEQUENCE [LARGE SCALE GENOMIC DNA]</scope>
    <source>
        <strain evidence="12 13">GluBS11</strain>
    </source>
</reference>
<dbReference type="Pfam" id="PF00672">
    <property type="entry name" value="HAMP"/>
    <property type="match status" value="1"/>
</dbReference>
<comment type="catalytic activity">
    <reaction evidence="1">
        <text>ATP + protein L-histidine = ADP + protein N-phospho-L-histidine.</text>
        <dbReference type="EC" id="2.7.13.3"/>
    </reaction>
</comment>
<keyword evidence="6 12" id="KW-0418">Kinase</keyword>
<evidence type="ECO:0000256" key="2">
    <source>
        <dbReference type="ARBA" id="ARBA00004370"/>
    </source>
</evidence>
<dbReference type="RefSeq" id="WP_091236847.1">
    <property type="nucleotide sequence ID" value="NZ_FMKA01000044.1"/>
</dbReference>
<dbReference type="InterPro" id="IPR003594">
    <property type="entry name" value="HATPase_dom"/>
</dbReference>
<keyword evidence="5" id="KW-0808">Transferase</keyword>
<dbReference type="InterPro" id="IPR036890">
    <property type="entry name" value="HATPase_C_sf"/>
</dbReference>
<evidence type="ECO:0000256" key="3">
    <source>
        <dbReference type="ARBA" id="ARBA00012438"/>
    </source>
</evidence>
<keyword evidence="9" id="KW-0812">Transmembrane</keyword>
<dbReference type="Gene3D" id="6.10.340.10">
    <property type="match status" value="1"/>
</dbReference>